<reference evidence="4 5" key="1">
    <citation type="journal article" date="2005" name="Science">
        <title>Genome sequence of Theileria parva, a bovine pathogen that transforms lymphocytes.</title>
        <authorList>
            <person name="Gardner M.J."/>
            <person name="Bishop R."/>
            <person name="Shah T."/>
            <person name="de Villiers E.P."/>
            <person name="Carlton J.M."/>
            <person name="Hall N."/>
            <person name="Ren Q."/>
            <person name="Paulsen I.T."/>
            <person name="Pain A."/>
            <person name="Berriman M."/>
            <person name="Wilson R.J.M."/>
            <person name="Sato S."/>
            <person name="Ralph S.A."/>
            <person name="Mann D.J."/>
            <person name="Xiong Z."/>
            <person name="Shallom S.J."/>
            <person name="Weidman J."/>
            <person name="Jiang L."/>
            <person name="Lynn J."/>
            <person name="Weaver B."/>
            <person name="Shoaibi A."/>
            <person name="Domingo A.R."/>
            <person name="Wasawo D."/>
            <person name="Crabtree J."/>
            <person name="Wortman J.R."/>
            <person name="Haas B."/>
            <person name="Angiuoli S.V."/>
            <person name="Creasy T.H."/>
            <person name="Lu C."/>
            <person name="Suh B."/>
            <person name="Silva J.C."/>
            <person name="Utterback T.R."/>
            <person name="Feldblyum T.V."/>
            <person name="Pertea M."/>
            <person name="Allen J."/>
            <person name="Nierman W.C."/>
            <person name="Taracha E.L.N."/>
            <person name="Salzberg S.L."/>
            <person name="White O.R."/>
            <person name="Fitzhugh H.A."/>
            <person name="Morzaria S."/>
            <person name="Venter J.C."/>
            <person name="Fraser C.M."/>
            <person name="Nene V."/>
        </authorList>
    </citation>
    <scope>NUCLEOTIDE SEQUENCE [LARGE SCALE GENOMIC DNA]</scope>
    <source>
        <strain evidence="4 5">Muguga</strain>
    </source>
</reference>
<feature type="region of interest" description="Disordered" evidence="3">
    <location>
        <begin position="202"/>
        <end position="222"/>
    </location>
</feature>
<keyword evidence="5" id="KW-1185">Reference proteome</keyword>
<proteinExistence type="inferred from homology"/>
<gene>
    <name evidence="4" type="ordered locus">TP01_0356</name>
</gene>
<dbReference type="STRING" id="5875.Q4N8V8"/>
<dbReference type="Gene3D" id="3.30.420.40">
    <property type="match status" value="3"/>
</dbReference>
<accession>Q4N8V8</accession>
<dbReference type="EMBL" id="AAGK01000001">
    <property type="protein sequence ID" value="EAN33600.1"/>
    <property type="molecule type" value="Genomic_DNA"/>
</dbReference>
<dbReference type="InterPro" id="IPR004000">
    <property type="entry name" value="Actin"/>
</dbReference>
<comment type="caution">
    <text evidence="4">The sequence shown here is derived from an EMBL/GenBank/DDBJ whole genome shotgun (WGS) entry which is preliminary data.</text>
</comment>
<feature type="region of interest" description="Disordered" evidence="3">
    <location>
        <begin position="52"/>
        <end position="74"/>
    </location>
</feature>
<dbReference type="PANTHER" id="PTHR11937">
    <property type="entry name" value="ACTIN"/>
    <property type="match status" value="1"/>
</dbReference>
<dbReference type="KEGG" id="tpv:TP01_0356"/>
<feature type="compositionally biased region" description="Polar residues" evidence="3">
    <location>
        <begin position="379"/>
        <end position="397"/>
    </location>
</feature>
<comment type="similarity">
    <text evidence="2">Belongs to the actin family.</text>
</comment>
<dbReference type="Pfam" id="PF00022">
    <property type="entry name" value="Actin"/>
    <property type="match status" value="1"/>
</dbReference>
<feature type="region of interest" description="Disordered" evidence="3">
    <location>
        <begin position="378"/>
        <end position="407"/>
    </location>
</feature>
<dbReference type="SMART" id="SM00268">
    <property type="entry name" value="ACTIN"/>
    <property type="match status" value="1"/>
</dbReference>
<feature type="compositionally biased region" description="Polar residues" evidence="3">
    <location>
        <begin position="202"/>
        <end position="216"/>
    </location>
</feature>
<protein>
    <recommendedName>
        <fullName evidence="6">Actin</fullName>
    </recommendedName>
</protein>
<comment type="catalytic activity">
    <reaction evidence="1">
        <text>ATP + H2O = ADP + phosphate + H(+)</text>
        <dbReference type="Rhea" id="RHEA:13065"/>
        <dbReference type="ChEBI" id="CHEBI:15377"/>
        <dbReference type="ChEBI" id="CHEBI:15378"/>
        <dbReference type="ChEBI" id="CHEBI:30616"/>
        <dbReference type="ChEBI" id="CHEBI:43474"/>
        <dbReference type="ChEBI" id="CHEBI:456216"/>
    </reaction>
</comment>
<sequence>MDSSAYATLPRVVLENGSGYVKIGMAGNRKPPHVIPNCIGQPKKKASSYYIETHSSANSDEKDRSQSHSVSESSGFVSDSCYTLIEYFCNRPQINSLVYDPDRQRMVWDKYIGRSHLTKKDGLISPGNYLSVIPESTSICLTEANLCPAQSRQLSAEIIFEDFGFPLACFLSSQTASAYFYQNFTPSRAKSDPVLYSYPDSVTLTSRSSPNNSQTSKQEHDQRNNFKDMNLSCCLVVDCGFGSTHAVPFVNGVPIQNAALRTNSGGSQCNSYLKNITAIRSVNLEFNELVVQHMKEESCYVSLDFDLELKAAKRLIKLYGTHLLSHQYILPIYTSKSKTLMSKHFTNYRKTKPPLLNENNEDLIKALVSGEITDIKQLEPTSTISENNTGSNTPNDTNNEDGNDDAREGLKELNELNGEEYERDEDETQYVELFAERFSVPEIIFNPQDIKLNDCGIVELAYRSISLCPPAIQPLLTNNIFICGGTTKFRGFIKRFYKDLRPMIPQEWDIRLYSTDDPMLASFYGARMWTNNDAVFLSSAITRSEYFENGASVIKIKEQPKSKTDYVL</sequence>
<dbReference type="Gene3D" id="3.90.640.10">
    <property type="entry name" value="Actin, Chain A, domain 4"/>
    <property type="match status" value="1"/>
</dbReference>
<evidence type="ECO:0000256" key="2">
    <source>
        <dbReference type="RuleBase" id="RU000487"/>
    </source>
</evidence>
<dbReference type="eggNOG" id="KOG0676">
    <property type="taxonomic scope" value="Eukaryota"/>
</dbReference>
<name>Q4N8V8_THEPA</name>
<dbReference type="InterPro" id="IPR043129">
    <property type="entry name" value="ATPase_NBD"/>
</dbReference>
<evidence type="ECO:0008006" key="6">
    <source>
        <dbReference type="Google" id="ProtNLM"/>
    </source>
</evidence>
<dbReference type="Proteomes" id="UP000001949">
    <property type="component" value="Unassembled WGS sequence"/>
</dbReference>
<dbReference type="InParanoid" id="Q4N8V8"/>
<evidence type="ECO:0000313" key="4">
    <source>
        <dbReference type="EMBL" id="EAN33600.1"/>
    </source>
</evidence>
<dbReference type="GeneID" id="3502892"/>
<dbReference type="eggNOG" id="KOG0680">
    <property type="taxonomic scope" value="Eukaryota"/>
</dbReference>
<evidence type="ECO:0000313" key="5">
    <source>
        <dbReference type="Proteomes" id="UP000001949"/>
    </source>
</evidence>
<dbReference type="AlphaFoldDB" id="Q4N8V8"/>
<organism evidence="4 5">
    <name type="scientific">Theileria parva</name>
    <name type="common">East coast fever infection agent</name>
    <dbReference type="NCBI Taxonomy" id="5875"/>
    <lineage>
        <taxon>Eukaryota</taxon>
        <taxon>Sar</taxon>
        <taxon>Alveolata</taxon>
        <taxon>Apicomplexa</taxon>
        <taxon>Aconoidasida</taxon>
        <taxon>Piroplasmida</taxon>
        <taxon>Theileriidae</taxon>
        <taxon>Theileria</taxon>
    </lineage>
</organism>
<dbReference type="VEuPathDB" id="PiroplasmaDB:TpMuguga_01g00356"/>
<dbReference type="OMA" id="MKEESCY"/>
<evidence type="ECO:0000256" key="3">
    <source>
        <dbReference type="SAM" id="MobiDB-lite"/>
    </source>
</evidence>
<dbReference type="SUPFAM" id="SSF53067">
    <property type="entry name" value="Actin-like ATPase domain"/>
    <property type="match status" value="2"/>
</dbReference>
<evidence type="ECO:0000256" key="1">
    <source>
        <dbReference type="ARBA" id="ARBA00049360"/>
    </source>
</evidence>